<feature type="transmembrane region" description="Helical" evidence="1">
    <location>
        <begin position="67"/>
        <end position="86"/>
    </location>
</feature>
<reference evidence="2 3" key="1">
    <citation type="submission" date="2016-06" db="EMBL/GenBank/DDBJ databases">
        <title>Genome sequence of Clostridium acetireducens DSM 10703.</title>
        <authorList>
            <person name="Poehlein A."/>
            <person name="Fluechter S."/>
            <person name="Duerre P."/>
            <person name="Daniel R."/>
        </authorList>
    </citation>
    <scope>NUCLEOTIDE SEQUENCE [LARGE SCALE GENOMIC DNA]</scope>
    <source>
        <strain evidence="2 3">DSM 10703</strain>
    </source>
</reference>
<organism evidence="2 3">
    <name type="scientific">Clostridium acetireducens DSM 10703</name>
    <dbReference type="NCBI Taxonomy" id="1121290"/>
    <lineage>
        <taxon>Bacteria</taxon>
        <taxon>Bacillati</taxon>
        <taxon>Bacillota</taxon>
        <taxon>Clostridia</taxon>
        <taxon>Eubacteriales</taxon>
        <taxon>Clostridiaceae</taxon>
        <taxon>Clostridium</taxon>
    </lineage>
</organism>
<dbReference type="AlphaFoldDB" id="A0A1E8EZ10"/>
<protein>
    <submittedName>
        <fullName evidence="2">Uncharacterized protein</fullName>
    </submittedName>
</protein>
<dbReference type="EMBL" id="LZFO01000013">
    <property type="protein sequence ID" value="OFI06240.1"/>
    <property type="molecule type" value="Genomic_DNA"/>
</dbReference>
<dbReference type="OrthoDB" id="1912764at2"/>
<gene>
    <name evidence="2" type="ORF">CLOACE_11390</name>
</gene>
<feature type="transmembrane region" description="Helical" evidence="1">
    <location>
        <begin position="7"/>
        <end position="32"/>
    </location>
</feature>
<evidence type="ECO:0000313" key="2">
    <source>
        <dbReference type="EMBL" id="OFI06240.1"/>
    </source>
</evidence>
<proteinExistence type="predicted"/>
<keyword evidence="1" id="KW-0472">Membrane</keyword>
<sequence length="89" mass="10641">MKKAINFLCWTFVSFTIISLVLTLLTTYQFVYVKYFDSYYTLQLSIIITMIMWSVRLFSFNKKLRNIVYPLLCVIIAVGAIFFMYMKVF</sequence>
<dbReference type="RefSeq" id="WP_070110104.1">
    <property type="nucleotide sequence ID" value="NZ_LZFO01000013.1"/>
</dbReference>
<keyword evidence="1" id="KW-1133">Transmembrane helix</keyword>
<name>A0A1E8EZ10_9CLOT</name>
<keyword evidence="3" id="KW-1185">Reference proteome</keyword>
<accession>A0A1E8EZ10</accession>
<evidence type="ECO:0000256" key="1">
    <source>
        <dbReference type="SAM" id="Phobius"/>
    </source>
</evidence>
<comment type="caution">
    <text evidence="2">The sequence shown here is derived from an EMBL/GenBank/DDBJ whole genome shotgun (WGS) entry which is preliminary data.</text>
</comment>
<evidence type="ECO:0000313" key="3">
    <source>
        <dbReference type="Proteomes" id="UP000175744"/>
    </source>
</evidence>
<dbReference type="Proteomes" id="UP000175744">
    <property type="component" value="Unassembled WGS sequence"/>
</dbReference>
<feature type="transmembrane region" description="Helical" evidence="1">
    <location>
        <begin position="38"/>
        <end position="55"/>
    </location>
</feature>
<dbReference type="STRING" id="1121290.CLAOCE_11390"/>
<keyword evidence="1" id="KW-0812">Transmembrane</keyword>